<gene>
    <name evidence="6" type="ORF">DYP60_00105</name>
</gene>
<name>A0A372MKY6_9SPIR</name>
<evidence type="ECO:0000313" key="6">
    <source>
        <dbReference type="EMBL" id="RFU96028.1"/>
    </source>
</evidence>
<dbReference type="Pfam" id="PF01758">
    <property type="entry name" value="SBF"/>
    <property type="match status" value="1"/>
</dbReference>
<keyword evidence="3 5" id="KW-1133">Transmembrane helix</keyword>
<dbReference type="AlphaFoldDB" id="A0A372MKY6"/>
<protein>
    <submittedName>
        <fullName evidence="6">Bile acid:sodium symporter family protein</fullName>
    </submittedName>
</protein>
<evidence type="ECO:0000256" key="1">
    <source>
        <dbReference type="ARBA" id="ARBA00004141"/>
    </source>
</evidence>
<dbReference type="RefSeq" id="WP_117328846.1">
    <property type="nucleotide sequence ID" value="NZ_QUWK01000001.1"/>
</dbReference>
<reference evidence="7" key="1">
    <citation type="submission" date="2018-08" db="EMBL/GenBank/DDBJ databases">
        <authorList>
            <person name="Grouzdev D.S."/>
            <person name="Krutkina M.S."/>
        </authorList>
    </citation>
    <scope>NUCLEOTIDE SEQUENCE [LARGE SCALE GENOMIC DNA]</scope>
    <source>
        <strain evidence="7">4-11</strain>
    </source>
</reference>
<dbReference type="EMBL" id="QUWK01000001">
    <property type="protein sequence ID" value="RFU96028.1"/>
    <property type="molecule type" value="Genomic_DNA"/>
</dbReference>
<accession>A0A372MKY6</accession>
<sequence length="327" mass="35452">MFHFQPIEARLKSLNYHLEKAMPILTPSGVIMGLLLGPLVSWMNPSVPYLFGLITFIGGLGISSNAFFGVIKKPKAILFFILGANIIMPLVAWALANLLFPGHPEIITGFILLMAIPTAITGYIWATIYKGNGALSLTLIIVSTLLAPLLTPYTVALLAQTTVQIDTKGMMISLLGMVVIPSIAGILINNATKGKVNDRVAPNLKPFSKIGLFFIVVINTSQVSERLIADASWIYLPIALACALLAALGYPLAHYLGKLANISLEDRKSVTFAVSMRNISSALVLAIAYFPPETALPVIFGIVFQQTICAFMAHTLYGRKKIPYHNR</sequence>
<feature type="transmembrane region" description="Helical" evidence="5">
    <location>
        <begin position="234"/>
        <end position="257"/>
    </location>
</feature>
<comment type="subcellular location">
    <subcellularLocation>
        <location evidence="1">Membrane</location>
        <topology evidence="1">Multi-pass membrane protein</topology>
    </subcellularLocation>
</comment>
<evidence type="ECO:0000256" key="4">
    <source>
        <dbReference type="ARBA" id="ARBA00023136"/>
    </source>
</evidence>
<dbReference type="GO" id="GO:0016020">
    <property type="term" value="C:membrane"/>
    <property type="evidence" value="ECO:0007669"/>
    <property type="project" value="UniProtKB-SubCell"/>
</dbReference>
<dbReference type="PANTHER" id="PTHR10361:SF28">
    <property type="entry name" value="P3 PROTEIN-RELATED"/>
    <property type="match status" value="1"/>
</dbReference>
<evidence type="ECO:0000256" key="2">
    <source>
        <dbReference type="ARBA" id="ARBA00022692"/>
    </source>
</evidence>
<evidence type="ECO:0000313" key="7">
    <source>
        <dbReference type="Proteomes" id="UP000264002"/>
    </source>
</evidence>
<feature type="transmembrane region" description="Helical" evidence="5">
    <location>
        <begin position="21"/>
        <end position="43"/>
    </location>
</feature>
<comment type="caution">
    <text evidence="6">The sequence shown here is derived from an EMBL/GenBank/DDBJ whole genome shotgun (WGS) entry which is preliminary data.</text>
</comment>
<organism evidence="6 7">
    <name type="scientific">Sphaerochaeta halotolerans</name>
    <dbReference type="NCBI Taxonomy" id="2293840"/>
    <lineage>
        <taxon>Bacteria</taxon>
        <taxon>Pseudomonadati</taxon>
        <taxon>Spirochaetota</taxon>
        <taxon>Spirochaetia</taxon>
        <taxon>Spirochaetales</taxon>
        <taxon>Sphaerochaetaceae</taxon>
        <taxon>Sphaerochaeta</taxon>
    </lineage>
</organism>
<dbReference type="Gene3D" id="1.20.1530.20">
    <property type="match status" value="1"/>
</dbReference>
<feature type="transmembrane region" description="Helical" evidence="5">
    <location>
        <begin position="210"/>
        <end position="228"/>
    </location>
</feature>
<feature type="transmembrane region" description="Helical" evidence="5">
    <location>
        <begin position="269"/>
        <end position="290"/>
    </location>
</feature>
<dbReference type="PANTHER" id="PTHR10361">
    <property type="entry name" value="SODIUM-BILE ACID COTRANSPORTER"/>
    <property type="match status" value="1"/>
</dbReference>
<feature type="transmembrane region" description="Helical" evidence="5">
    <location>
        <begin position="296"/>
        <end position="317"/>
    </location>
</feature>
<evidence type="ECO:0000256" key="3">
    <source>
        <dbReference type="ARBA" id="ARBA00022989"/>
    </source>
</evidence>
<dbReference type="Proteomes" id="UP000264002">
    <property type="component" value="Unassembled WGS sequence"/>
</dbReference>
<feature type="transmembrane region" description="Helical" evidence="5">
    <location>
        <begin position="49"/>
        <end position="70"/>
    </location>
</feature>
<feature type="transmembrane region" description="Helical" evidence="5">
    <location>
        <begin position="106"/>
        <end position="126"/>
    </location>
</feature>
<evidence type="ECO:0000256" key="5">
    <source>
        <dbReference type="SAM" id="Phobius"/>
    </source>
</evidence>
<feature type="transmembrane region" description="Helical" evidence="5">
    <location>
        <begin position="133"/>
        <end position="150"/>
    </location>
</feature>
<feature type="transmembrane region" description="Helical" evidence="5">
    <location>
        <begin position="77"/>
        <end position="100"/>
    </location>
</feature>
<keyword evidence="2 5" id="KW-0812">Transmembrane</keyword>
<keyword evidence="4 5" id="KW-0472">Membrane</keyword>
<dbReference type="InterPro" id="IPR004710">
    <property type="entry name" value="Bilac:Na_transpt"/>
</dbReference>
<feature type="transmembrane region" description="Helical" evidence="5">
    <location>
        <begin position="170"/>
        <end position="189"/>
    </location>
</feature>
<dbReference type="InterPro" id="IPR038770">
    <property type="entry name" value="Na+/solute_symporter_sf"/>
</dbReference>
<dbReference type="InterPro" id="IPR002657">
    <property type="entry name" value="BilAc:Na_symport/Acr3"/>
</dbReference>
<keyword evidence="7" id="KW-1185">Reference proteome</keyword>
<reference evidence="6 7" key="2">
    <citation type="submission" date="2018-09" db="EMBL/GenBank/DDBJ databases">
        <title>Genome of Sphaerochaeta halotolerans strain 4-11.</title>
        <authorList>
            <person name="Nazina T.N."/>
            <person name="Sokolova D.S."/>
        </authorList>
    </citation>
    <scope>NUCLEOTIDE SEQUENCE [LARGE SCALE GENOMIC DNA]</scope>
    <source>
        <strain evidence="6 7">4-11</strain>
    </source>
</reference>
<proteinExistence type="predicted"/>